<proteinExistence type="predicted"/>
<reference evidence="1" key="1">
    <citation type="journal article" date="2015" name="Nature">
        <title>Complex archaea that bridge the gap between prokaryotes and eukaryotes.</title>
        <authorList>
            <person name="Spang A."/>
            <person name="Saw J.H."/>
            <person name="Jorgensen S.L."/>
            <person name="Zaremba-Niedzwiedzka K."/>
            <person name="Martijn J."/>
            <person name="Lind A.E."/>
            <person name="van Eijk R."/>
            <person name="Schleper C."/>
            <person name="Guy L."/>
            <person name="Ettema T.J."/>
        </authorList>
    </citation>
    <scope>NUCLEOTIDE SEQUENCE</scope>
</reference>
<comment type="caution">
    <text evidence="1">The sequence shown here is derived from an EMBL/GenBank/DDBJ whole genome shotgun (WGS) entry which is preliminary data.</text>
</comment>
<evidence type="ECO:0000313" key="1">
    <source>
        <dbReference type="EMBL" id="KKL46419.1"/>
    </source>
</evidence>
<feature type="non-terminal residue" evidence="1">
    <location>
        <position position="20"/>
    </location>
</feature>
<accession>A0A0F9CBH7</accession>
<sequence>MLKKILIGVGVMLVALMTLG</sequence>
<dbReference type="AlphaFoldDB" id="A0A0F9CBH7"/>
<organism evidence="1">
    <name type="scientific">marine sediment metagenome</name>
    <dbReference type="NCBI Taxonomy" id="412755"/>
    <lineage>
        <taxon>unclassified sequences</taxon>
        <taxon>metagenomes</taxon>
        <taxon>ecological metagenomes</taxon>
    </lineage>
</organism>
<protein>
    <submittedName>
        <fullName evidence="1">Uncharacterized protein</fullName>
    </submittedName>
</protein>
<gene>
    <name evidence="1" type="ORF">LCGC14_2345700</name>
</gene>
<dbReference type="EMBL" id="LAZR01034036">
    <property type="protein sequence ID" value="KKL46419.1"/>
    <property type="molecule type" value="Genomic_DNA"/>
</dbReference>
<name>A0A0F9CBH7_9ZZZZ</name>